<gene>
    <name evidence="15" type="primary">ERFE</name>
</gene>
<feature type="compositionally biased region" description="Basic residues" evidence="11">
    <location>
        <begin position="89"/>
        <end position="105"/>
    </location>
</feature>
<dbReference type="GO" id="GO:0045721">
    <property type="term" value="P:negative regulation of gluconeogenesis"/>
    <property type="evidence" value="ECO:0007669"/>
    <property type="project" value="TreeGrafter"/>
</dbReference>
<feature type="signal peptide" evidence="12">
    <location>
        <begin position="1"/>
        <end position="27"/>
    </location>
</feature>
<evidence type="ECO:0000256" key="3">
    <source>
        <dbReference type="ARBA" id="ARBA00022702"/>
    </source>
</evidence>
<comment type="subcellular location">
    <subcellularLocation>
        <location evidence="1">Secreted</location>
    </subcellularLocation>
</comment>
<dbReference type="Gene3D" id="2.60.120.40">
    <property type="match status" value="1"/>
</dbReference>
<proteinExistence type="inferred from homology"/>
<feature type="chain" id="PRO_5027597713" description="Adipolin" evidence="12">
    <location>
        <begin position="28"/>
        <end position="345"/>
    </location>
</feature>
<dbReference type="KEGG" id="gsh:117366714"/>
<reference evidence="15" key="1">
    <citation type="submission" date="2025-08" db="UniProtKB">
        <authorList>
            <consortium name="RefSeq"/>
        </authorList>
    </citation>
    <scope>IDENTIFICATION</scope>
</reference>
<dbReference type="OrthoDB" id="6360045at2759"/>
<evidence type="ECO:0000256" key="5">
    <source>
        <dbReference type="ARBA" id="ARBA00023157"/>
    </source>
</evidence>
<sequence length="345" mass="38408">MAPGSLPPGCWFLLLCVGCLVVVSCSGSRERNRSKKLKEKKSQWKEYPLGQGENLRLPASNDPEIVPESARYIDPHDAWMLFIKHSNKGVNSKKRSKGNSKKSKHQLPGLPGPPGPPGSQGPPGLPGALLTKEKMLQEFRLLLKEALQQREMMEFKACEDCEKVEEGMRVKDERETAALIGGWDAERRLLHHVEAAFYCRLRRNVSVERRSLQELQIYYSPEKEGSFHRGLGLNFTSGQYTAPITGFYTFTARLQIANGEHQMRGQQRPRDCLRVLICIQSLCQSNASLETMTGLESNSEIFTVTVSGVLYLQAGQYASVFVDNASGSSLIIRCSSDFSGILLGV</sequence>
<dbReference type="SUPFAM" id="SSF49842">
    <property type="entry name" value="TNF-like"/>
    <property type="match status" value="1"/>
</dbReference>
<dbReference type="FunFam" id="2.60.120.40:FF:000012">
    <property type="entry name" value="Adipolin isoform X1"/>
    <property type="match status" value="1"/>
</dbReference>
<evidence type="ECO:0000256" key="10">
    <source>
        <dbReference type="ARBA" id="ARBA00082819"/>
    </source>
</evidence>
<dbReference type="PANTHER" id="PTHR24019:SF11">
    <property type="entry name" value="ERYTHROFERRONE"/>
    <property type="match status" value="1"/>
</dbReference>
<dbReference type="GO" id="GO:0046326">
    <property type="term" value="P:positive regulation of D-glucose import"/>
    <property type="evidence" value="ECO:0007669"/>
    <property type="project" value="TreeGrafter"/>
</dbReference>
<feature type="region of interest" description="Disordered" evidence="11">
    <location>
        <begin position="89"/>
        <end position="128"/>
    </location>
</feature>
<dbReference type="InterPro" id="IPR052136">
    <property type="entry name" value="Adipolin/Erythroferrone-rel"/>
</dbReference>
<dbReference type="InterPro" id="IPR008983">
    <property type="entry name" value="Tumour_necrosis_fac-like_dom"/>
</dbReference>
<dbReference type="GO" id="GO:0005615">
    <property type="term" value="C:extracellular space"/>
    <property type="evidence" value="ECO:0007669"/>
    <property type="project" value="TreeGrafter"/>
</dbReference>
<dbReference type="CTD" id="151176"/>
<evidence type="ECO:0000256" key="7">
    <source>
        <dbReference type="ARBA" id="ARBA00038198"/>
    </source>
</evidence>
<name>A0A6P8S7J7_GEOSA</name>
<protein>
    <recommendedName>
        <fullName evidence="8">Adipolin</fullName>
    </recommendedName>
    <alternativeName>
        <fullName evidence="9">Adipose-derived insulin-sensitizing factor</fullName>
    </alternativeName>
    <alternativeName>
        <fullName evidence="10">Complement C1q tumor necrosis factor-related protein 12</fullName>
    </alternativeName>
</protein>
<dbReference type="PROSITE" id="PS50871">
    <property type="entry name" value="C1Q"/>
    <property type="match status" value="1"/>
</dbReference>
<dbReference type="InterPro" id="IPR001073">
    <property type="entry name" value="C1q_dom"/>
</dbReference>
<evidence type="ECO:0000256" key="4">
    <source>
        <dbReference type="ARBA" id="ARBA00022729"/>
    </source>
</evidence>
<evidence type="ECO:0000256" key="12">
    <source>
        <dbReference type="SAM" id="SignalP"/>
    </source>
</evidence>
<dbReference type="PANTHER" id="PTHR24019">
    <property type="entry name" value="ADIPOLIN"/>
    <property type="match status" value="1"/>
</dbReference>
<organism evidence="14 15">
    <name type="scientific">Geotrypetes seraphini</name>
    <name type="common">Gaboon caecilian</name>
    <name type="synonym">Caecilia seraphini</name>
    <dbReference type="NCBI Taxonomy" id="260995"/>
    <lineage>
        <taxon>Eukaryota</taxon>
        <taxon>Metazoa</taxon>
        <taxon>Chordata</taxon>
        <taxon>Craniata</taxon>
        <taxon>Vertebrata</taxon>
        <taxon>Euteleostomi</taxon>
        <taxon>Amphibia</taxon>
        <taxon>Gymnophiona</taxon>
        <taxon>Geotrypetes</taxon>
    </lineage>
</organism>
<dbReference type="GO" id="GO:0005179">
    <property type="term" value="F:hormone activity"/>
    <property type="evidence" value="ECO:0007669"/>
    <property type="project" value="UniProtKB-KW"/>
</dbReference>
<evidence type="ECO:0000313" key="14">
    <source>
        <dbReference type="Proteomes" id="UP000515159"/>
    </source>
</evidence>
<accession>A0A6P8S7J7</accession>
<keyword evidence="5" id="KW-1015">Disulfide bond</keyword>
<feature type="domain" description="C1q" evidence="13">
    <location>
        <begin position="190"/>
        <end position="345"/>
    </location>
</feature>
<evidence type="ECO:0000256" key="8">
    <source>
        <dbReference type="ARBA" id="ARBA00070752"/>
    </source>
</evidence>
<evidence type="ECO:0000256" key="9">
    <source>
        <dbReference type="ARBA" id="ARBA00081134"/>
    </source>
</evidence>
<keyword evidence="6" id="KW-0325">Glycoprotein</keyword>
<keyword evidence="4 12" id="KW-0732">Signal</keyword>
<dbReference type="Proteomes" id="UP000515159">
    <property type="component" value="Chromosome 9"/>
</dbReference>
<dbReference type="AlphaFoldDB" id="A0A6P8S7J7"/>
<evidence type="ECO:0000256" key="11">
    <source>
        <dbReference type="SAM" id="MobiDB-lite"/>
    </source>
</evidence>
<feature type="compositionally biased region" description="Pro residues" evidence="11">
    <location>
        <begin position="110"/>
        <end position="125"/>
    </location>
</feature>
<keyword evidence="14" id="KW-1185">Reference proteome</keyword>
<dbReference type="GO" id="GO:0046628">
    <property type="term" value="P:positive regulation of insulin receptor signaling pathway"/>
    <property type="evidence" value="ECO:0007669"/>
    <property type="project" value="TreeGrafter"/>
</dbReference>
<dbReference type="GeneID" id="117366714"/>
<evidence type="ECO:0000256" key="2">
    <source>
        <dbReference type="ARBA" id="ARBA00022525"/>
    </source>
</evidence>
<dbReference type="FunCoup" id="A0A6P8S7J7">
    <property type="interactions" value="220"/>
</dbReference>
<keyword evidence="2" id="KW-0964">Secreted</keyword>
<evidence type="ECO:0000313" key="15">
    <source>
        <dbReference type="RefSeq" id="XP_033814345.1"/>
    </source>
</evidence>
<evidence type="ECO:0000256" key="6">
    <source>
        <dbReference type="ARBA" id="ARBA00023180"/>
    </source>
</evidence>
<dbReference type="RefSeq" id="XP_033814345.1">
    <property type="nucleotide sequence ID" value="XM_033958454.1"/>
</dbReference>
<evidence type="ECO:0000259" key="13">
    <source>
        <dbReference type="PROSITE" id="PS50871"/>
    </source>
</evidence>
<evidence type="ECO:0000256" key="1">
    <source>
        <dbReference type="ARBA" id="ARBA00004613"/>
    </source>
</evidence>
<dbReference type="Gene3D" id="1.20.5.320">
    <property type="entry name" value="6-Phosphogluconate Dehydrogenase, domain 3"/>
    <property type="match status" value="1"/>
</dbReference>
<comment type="similarity">
    <text evidence="7">Belongs to the adipolin/erythroferrone family.</text>
</comment>
<dbReference type="InParanoid" id="A0A6P8S7J7"/>
<keyword evidence="3" id="KW-0372">Hormone</keyword>